<accession>A0AAD7SYW9</accession>
<name>A0AAD7SYW9_9TELE</name>
<comment type="caution">
    <text evidence="2">The sequence shown here is derived from an EMBL/GenBank/DDBJ whole genome shotgun (WGS) entry which is preliminary data.</text>
</comment>
<feature type="region of interest" description="Disordered" evidence="1">
    <location>
        <begin position="36"/>
        <end position="89"/>
    </location>
</feature>
<protein>
    <submittedName>
        <fullName evidence="2">Uncharacterized protein</fullName>
    </submittedName>
</protein>
<keyword evidence="3" id="KW-1185">Reference proteome</keyword>
<evidence type="ECO:0000313" key="2">
    <source>
        <dbReference type="EMBL" id="KAJ8411339.1"/>
    </source>
</evidence>
<reference evidence="2" key="1">
    <citation type="journal article" date="2023" name="Science">
        <title>Genome structures resolve the early diversification of teleost fishes.</title>
        <authorList>
            <person name="Parey E."/>
            <person name="Louis A."/>
            <person name="Montfort J."/>
            <person name="Bouchez O."/>
            <person name="Roques C."/>
            <person name="Iampietro C."/>
            <person name="Lluch J."/>
            <person name="Castinel A."/>
            <person name="Donnadieu C."/>
            <person name="Desvignes T."/>
            <person name="Floi Bucao C."/>
            <person name="Jouanno E."/>
            <person name="Wen M."/>
            <person name="Mejri S."/>
            <person name="Dirks R."/>
            <person name="Jansen H."/>
            <person name="Henkel C."/>
            <person name="Chen W.J."/>
            <person name="Zahm M."/>
            <person name="Cabau C."/>
            <person name="Klopp C."/>
            <person name="Thompson A.W."/>
            <person name="Robinson-Rechavi M."/>
            <person name="Braasch I."/>
            <person name="Lecointre G."/>
            <person name="Bobe J."/>
            <person name="Postlethwait J.H."/>
            <person name="Berthelot C."/>
            <person name="Roest Crollius H."/>
            <person name="Guiguen Y."/>
        </authorList>
    </citation>
    <scope>NUCLEOTIDE SEQUENCE</scope>
    <source>
        <strain evidence="2">NC1722</strain>
    </source>
</reference>
<gene>
    <name evidence="2" type="ORF">AAFF_G00173450</name>
</gene>
<dbReference type="Proteomes" id="UP001221898">
    <property type="component" value="Unassembled WGS sequence"/>
</dbReference>
<dbReference type="AlphaFoldDB" id="A0AAD7SYW9"/>
<sequence length="89" mass="9754">MQVFDPEVSGHKNGQKASLFELPETRTHAINFSMNEGHCSRSQPQSARAENKGAGGGLAGVTHPELSNPGFPSRCQRPRNMYPKPCQYV</sequence>
<organism evidence="2 3">
    <name type="scientific">Aldrovandia affinis</name>
    <dbReference type="NCBI Taxonomy" id="143900"/>
    <lineage>
        <taxon>Eukaryota</taxon>
        <taxon>Metazoa</taxon>
        <taxon>Chordata</taxon>
        <taxon>Craniata</taxon>
        <taxon>Vertebrata</taxon>
        <taxon>Euteleostomi</taxon>
        <taxon>Actinopterygii</taxon>
        <taxon>Neopterygii</taxon>
        <taxon>Teleostei</taxon>
        <taxon>Notacanthiformes</taxon>
        <taxon>Halosauridae</taxon>
        <taxon>Aldrovandia</taxon>
    </lineage>
</organism>
<evidence type="ECO:0000313" key="3">
    <source>
        <dbReference type="Proteomes" id="UP001221898"/>
    </source>
</evidence>
<evidence type="ECO:0000256" key="1">
    <source>
        <dbReference type="SAM" id="MobiDB-lite"/>
    </source>
</evidence>
<feature type="compositionally biased region" description="Polar residues" evidence="1">
    <location>
        <begin position="36"/>
        <end position="48"/>
    </location>
</feature>
<dbReference type="EMBL" id="JAINUG010000023">
    <property type="protein sequence ID" value="KAJ8411339.1"/>
    <property type="molecule type" value="Genomic_DNA"/>
</dbReference>
<proteinExistence type="predicted"/>